<dbReference type="CDD" id="cd06558">
    <property type="entry name" value="crotonase-like"/>
    <property type="match status" value="1"/>
</dbReference>
<protein>
    <recommendedName>
        <fullName evidence="2">3-hydroxyisobutyryl-CoA hydrolase</fullName>
        <shortName evidence="2">HIB-CoA hydrolase</shortName>
        <shortName evidence="2">HIBYL-CoA-H</shortName>
        <ecNumber evidence="2">3.1.2.4</ecNumber>
    </recommendedName>
    <alternativeName>
        <fullName evidence="2">3-hydroxyisobutyryl-coenzyme A hydrolase</fullName>
    </alternativeName>
</protein>
<dbReference type="PANTHER" id="PTHR43176">
    <property type="entry name" value="3-HYDROXYISOBUTYRYL-COA HYDROLASE-RELATED"/>
    <property type="match status" value="1"/>
</dbReference>
<sequence>MALLSFKFDTQPINQVLSAGNSAVKLVILNRPHKLNSLNYEMGNGKGFCAGGDVVSVISSSLTGHWTYPLKFYGKQLILDHLAATYKKPLVSVINGVVMGGGAGLSMNTTFRIVTEKAVFAMPETYIGFFPDVSASYFLSRLPGYFGEYLGLTGARLDGIEMAACGLATHFIHSTKLNALENALQAITSSNVSTVSALIETFTEKPTVKKDSPFKRYLRIDTMHENELENGAEKKWITNALNSMRSSSPMSLKIFLKSIRKGRIQNIEQCLHRDYNIASHLFKRTVSNDFYEGSRAKLFDKDNKPKWEPSKLELVSEEMVEQHFTNITDHAWEPLQLPQRFHSPIITASRL</sequence>
<dbReference type="AlphaFoldDB" id="A0A445D572"/>
<dbReference type="GO" id="GO:0006574">
    <property type="term" value="P:L-valine catabolic process"/>
    <property type="evidence" value="ECO:0007669"/>
    <property type="project" value="UniProtKB-UniRule"/>
</dbReference>
<evidence type="ECO:0000256" key="1">
    <source>
        <dbReference type="ARBA" id="ARBA00022801"/>
    </source>
</evidence>
<evidence type="ECO:0000259" key="3">
    <source>
        <dbReference type="Pfam" id="PF16113"/>
    </source>
</evidence>
<dbReference type="InterPro" id="IPR032259">
    <property type="entry name" value="HIBYL-CoA-H"/>
</dbReference>
<evidence type="ECO:0000256" key="2">
    <source>
        <dbReference type="RuleBase" id="RU369070"/>
    </source>
</evidence>
<feature type="domain" description="Enoyl-CoA hydratase/isomerase" evidence="3">
    <location>
        <begin position="44"/>
        <end position="324"/>
    </location>
</feature>
<keyword evidence="5" id="KW-1185">Reference proteome</keyword>
<dbReference type="STRING" id="3818.A0A445D572"/>
<comment type="pathway">
    <text evidence="2">Amino-acid degradation; L-valine degradation.</text>
</comment>
<dbReference type="GO" id="GO:0003860">
    <property type="term" value="F:3-hydroxyisobutyryl-CoA hydrolase activity"/>
    <property type="evidence" value="ECO:0007669"/>
    <property type="project" value="UniProtKB-UniRule"/>
</dbReference>
<dbReference type="InterPro" id="IPR029045">
    <property type="entry name" value="ClpP/crotonase-like_dom_sf"/>
</dbReference>
<evidence type="ECO:0000313" key="5">
    <source>
        <dbReference type="Proteomes" id="UP000289738"/>
    </source>
</evidence>
<accession>A0A445D572</accession>
<dbReference type="InterPro" id="IPR045004">
    <property type="entry name" value="ECH_dom"/>
</dbReference>
<organism evidence="4 5">
    <name type="scientific">Arachis hypogaea</name>
    <name type="common">Peanut</name>
    <dbReference type="NCBI Taxonomy" id="3818"/>
    <lineage>
        <taxon>Eukaryota</taxon>
        <taxon>Viridiplantae</taxon>
        <taxon>Streptophyta</taxon>
        <taxon>Embryophyta</taxon>
        <taxon>Tracheophyta</taxon>
        <taxon>Spermatophyta</taxon>
        <taxon>Magnoliopsida</taxon>
        <taxon>eudicotyledons</taxon>
        <taxon>Gunneridae</taxon>
        <taxon>Pentapetalae</taxon>
        <taxon>rosids</taxon>
        <taxon>fabids</taxon>
        <taxon>Fabales</taxon>
        <taxon>Fabaceae</taxon>
        <taxon>Papilionoideae</taxon>
        <taxon>50 kb inversion clade</taxon>
        <taxon>dalbergioids sensu lato</taxon>
        <taxon>Dalbergieae</taxon>
        <taxon>Pterocarpus clade</taxon>
        <taxon>Arachis</taxon>
    </lineage>
</organism>
<dbReference type="Proteomes" id="UP000289738">
    <property type="component" value="Chromosome A05"/>
</dbReference>
<dbReference type="Gene3D" id="3.90.226.10">
    <property type="entry name" value="2-enoyl-CoA Hydratase, Chain A, domain 1"/>
    <property type="match status" value="1"/>
</dbReference>
<evidence type="ECO:0000313" key="4">
    <source>
        <dbReference type="EMBL" id="RYR58170.1"/>
    </source>
</evidence>
<keyword evidence="1 2" id="KW-0378">Hydrolase</keyword>
<proteinExistence type="inferred from homology"/>
<comment type="catalytic activity">
    <reaction evidence="2">
        <text>3-hydroxy-2-methylpropanoyl-CoA + H2O = 3-hydroxy-2-methylpropanoate + CoA + H(+)</text>
        <dbReference type="Rhea" id="RHEA:20888"/>
        <dbReference type="ChEBI" id="CHEBI:11805"/>
        <dbReference type="ChEBI" id="CHEBI:15377"/>
        <dbReference type="ChEBI" id="CHEBI:15378"/>
        <dbReference type="ChEBI" id="CHEBI:57287"/>
        <dbReference type="ChEBI" id="CHEBI:57340"/>
        <dbReference type="EC" id="3.1.2.4"/>
    </reaction>
</comment>
<dbReference type="Pfam" id="PF16113">
    <property type="entry name" value="ECH_2"/>
    <property type="match status" value="1"/>
</dbReference>
<dbReference type="PANTHER" id="PTHR43176:SF6">
    <property type="entry name" value="3-HYDROXYISOBUTYRYL-COA HYDROLASE"/>
    <property type="match status" value="1"/>
</dbReference>
<gene>
    <name evidence="4" type="ORF">Ahy_A05g023845</name>
</gene>
<dbReference type="SUPFAM" id="SSF52096">
    <property type="entry name" value="ClpP/crotonase"/>
    <property type="match status" value="1"/>
</dbReference>
<dbReference type="EMBL" id="SDMP01000005">
    <property type="protein sequence ID" value="RYR58170.1"/>
    <property type="molecule type" value="Genomic_DNA"/>
</dbReference>
<comment type="similarity">
    <text evidence="2">Belongs to the enoyl-CoA hydratase/isomerase family.</text>
</comment>
<comment type="function">
    <text evidence="2">Hydrolyzes 3-hydroxyisobutyryl-CoA (HIBYL-CoA), a saline catabolite. Has high activity toward isobutyryl-CoA. Could be an isobutyryl-CoA dehydrogenase that functions in valine catabolism.</text>
</comment>
<dbReference type="EC" id="3.1.2.4" evidence="2"/>
<comment type="caution">
    <text evidence="4">The sequence shown here is derived from an EMBL/GenBank/DDBJ whole genome shotgun (WGS) entry which is preliminary data.</text>
</comment>
<reference evidence="4 5" key="1">
    <citation type="submission" date="2019-01" db="EMBL/GenBank/DDBJ databases">
        <title>Sequencing of cultivated peanut Arachis hypogaea provides insights into genome evolution and oil improvement.</title>
        <authorList>
            <person name="Chen X."/>
        </authorList>
    </citation>
    <scope>NUCLEOTIDE SEQUENCE [LARGE SCALE GENOMIC DNA]</scope>
    <source>
        <strain evidence="5">cv. Fuhuasheng</strain>
        <tissue evidence="4">Leaves</tissue>
    </source>
</reference>
<name>A0A445D572_ARAHY</name>